<dbReference type="EMBL" id="JASBWR010000042">
    <property type="protein sequence ID" value="KAJ9104105.1"/>
    <property type="molecule type" value="Genomic_DNA"/>
</dbReference>
<organism evidence="1 2">
    <name type="scientific">Naganishia cerealis</name>
    <dbReference type="NCBI Taxonomy" id="610337"/>
    <lineage>
        <taxon>Eukaryota</taxon>
        <taxon>Fungi</taxon>
        <taxon>Dikarya</taxon>
        <taxon>Basidiomycota</taxon>
        <taxon>Agaricomycotina</taxon>
        <taxon>Tremellomycetes</taxon>
        <taxon>Filobasidiales</taxon>
        <taxon>Filobasidiaceae</taxon>
        <taxon>Naganishia</taxon>
    </lineage>
</organism>
<protein>
    <submittedName>
        <fullName evidence="1">Uncharacterized protein</fullName>
    </submittedName>
</protein>
<name>A0ACC2VYA8_9TREE</name>
<evidence type="ECO:0000313" key="1">
    <source>
        <dbReference type="EMBL" id="KAJ9104105.1"/>
    </source>
</evidence>
<keyword evidence="2" id="KW-1185">Reference proteome</keyword>
<comment type="caution">
    <text evidence="1">The sequence shown here is derived from an EMBL/GenBank/DDBJ whole genome shotgun (WGS) entry which is preliminary data.</text>
</comment>
<evidence type="ECO:0000313" key="2">
    <source>
        <dbReference type="Proteomes" id="UP001241377"/>
    </source>
</evidence>
<sequence length="306" mass="33700">MPQPPTSPLSPLQSLDLNRNDRRRPSYPGPQWSKKGTNPSDLIKAEGFPYAPSAPLLSIEKDSAAAARQMHVRPVPAHDIRHPGPSSFSPSSCSSYGSYIGSHLYGKAAQTDWHPTQGGTNKFTPISGHERRNITDENDSSASSRLALSPSQHVGTRLSPAAPSMQRQLSLRSNDGFLFQAEEDLDPTHSENNTTALFTPVEPSRGAAHQFTIVPRPFAMPLHDHEGNGAVMPRRDSREKTTTTLKLESPWKSPGWKLREEGRPGSTGRDRSGSCLGMSQLEGEVPAVRPFDPFVRTNRLLNYYRM</sequence>
<reference evidence="1" key="1">
    <citation type="submission" date="2023-04" db="EMBL/GenBank/DDBJ databases">
        <title>Draft Genome sequencing of Naganishia species isolated from polar environments using Oxford Nanopore Technology.</title>
        <authorList>
            <person name="Leo P."/>
            <person name="Venkateswaran K."/>
        </authorList>
    </citation>
    <scope>NUCLEOTIDE SEQUENCE</scope>
    <source>
        <strain evidence="1">MNA-CCFEE 5261</strain>
    </source>
</reference>
<gene>
    <name evidence="1" type="ORF">QFC19_004089</name>
</gene>
<proteinExistence type="predicted"/>
<accession>A0ACC2VYA8</accession>
<dbReference type="Proteomes" id="UP001241377">
    <property type="component" value="Unassembled WGS sequence"/>
</dbReference>